<evidence type="ECO:0000256" key="10">
    <source>
        <dbReference type="ARBA" id="ARBA00023136"/>
    </source>
</evidence>
<dbReference type="InterPro" id="IPR002898">
    <property type="entry name" value="MotA_ExbB_proton_chnl"/>
</dbReference>
<evidence type="ECO:0000256" key="5">
    <source>
        <dbReference type="ARBA" id="ARBA00022475"/>
    </source>
</evidence>
<evidence type="ECO:0000256" key="2">
    <source>
        <dbReference type="ARBA" id="ARBA00011471"/>
    </source>
</evidence>
<keyword evidence="10 14" id="KW-0472">Membrane</keyword>
<keyword evidence="17" id="KW-1185">Reference proteome</keyword>
<feature type="transmembrane region" description="Helical" evidence="14">
    <location>
        <begin position="154"/>
        <end position="176"/>
    </location>
</feature>
<feature type="transmembrane region" description="Helical" evidence="14">
    <location>
        <begin position="196"/>
        <end position="218"/>
    </location>
</feature>
<dbReference type="PANTHER" id="PTHR30625">
    <property type="entry name" value="PROTEIN TOLQ"/>
    <property type="match status" value="1"/>
</dbReference>
<evidence type="ECO:0000256" key="3">
    <source>
        <dbReference type="ARBA" id="ARBA00022093"/>
    </source>
</evidence>
<dbReference type="EMBL" id="CP065725">
    <property type="protein sequence ID" value="QPT41275.1"/>
    <property type="molecule type" value="Genomic_DNA"/>
</dbReference>
<comment type="subunit">
    <text evidence="2">The accessory proteins ExbB and ExbD seem to form a complex with TonB.</text>
</comment>
<evidence type="ECO:0000256" key="7">
    <source>
        <dbReference type="ARBA" id="ARBA00022692"/>
    </source>
</evidence>
<keyword evidence="9 14" id="KW-1133">Transmembrane helix</keyword>
<evidence type="ECO:0000259" key="15">
    <source>
        <dbReference type="Pfam" id="PF01618"/>
    </source>
</evidence>
<evidence type="ECO:0000313" key="17">
    <source>
        <dbReference type="Proteomes" id="UP000594903"/>
    </source>
</evidence>
<keyword evidence="5" id="KW-1003">Cell membrane</keyword>
<evidence type="ECO:0000256" key="8">
    <source>
        <dbReference type="ARBA" id="ARBA00022927"/>
    </source>
</evidence>
<evidence type="ECO:0000256" key="11">
    <source>
        <dbReference type="ARBA" id="ARBA00024816"/>
    </source>
</evidence>
<keyword evidence="4 12" id="KW-0813">Transport</keyword>
<keyword evidence="6" id="KW-0997">Cell inner membrane</keyword>
<evidence type="ECO:0000256" key="6">
    <source>
        <dbReference type="ARBA" id="ARBA00022519"/>
    </source>
</evidence>
<keyword evidence="8 12" id="KW-0653">Protein transport</keyword>
<feature type="transmembrane region" description="Helical" evidence="14">
    <location>
        <begin position="40"/>
        <end position="61"/>
    </location>
</feature>
<gene>
    <name evidence="16" type="ORF">I6G29_01105</name>
</gene>
<comment type="similarity">
    <text evidence="12">Belongs to the exbB/tolQ family.</text>
</comment>
<evidence type="ECO:0000256" key="4">
    <source>
        <dbReference type="ARBA" id="ARBA00022448"/>
    </source>
</evidence>
<organism evidence="16 17">
    <name type="scientific">Oligella ureolytica</name>
    <dbReference type="NCBI Taxonomy" id="90244"/>
    <lineage>
        <taxon>Bacteria</taxon>
        <taxon>Pseudomonadati</taxon>
        <taxon>Pseudomonadota</taxon>
        <taxon>Betaproteobacteria</taxon>
        <taxon>Burkholderiales</taxon>
        <taxon>Alcaligenaceae</taxon>
        <taxon>Oligella</taxon>
    </lineage>
</organism>
<evidence type="ECO:0000313" key="16">
    <source>
        <dbReference type="EMBL" id="QPT41275.1"/>
    </source>
</evidence>
<evidence type="ECO:0000256" key="14">
    <source>
        <dbReference type="SAM" id="Phobius"/>
    </source>
</evidence>
<reference evidence="16 17" key="1">
    <citation type="submission" date="2020-12" db="EMBL/GenBank/DDBJ databases">
        <title>FDA dAtabase for Regulatory Grade micrObial Sequences (FDA-ARGOS): Supporting development and validation of Infectious Disease Dx tests.</title>
        <authorList>
            <person name="Sproer C."/>
            <person name="Gronow S."/>
            <person name="Severitt S."/>
            <person name="Schroder I."/>
            <person name="Tallon L."/>
            <person name="Sadzewicz L."/>
            <person name="Zhao X."/>
            <person name="Boylan J."/>
            <person name="Ott S."/>
            <person name="Bowen H."/>
            <person name="Vavikolanu K."/>
            <person name="Mehta A."/>
            <person name="Aluvathingal J."/>
            <person name="Nadendla S."/>
            <person name="Lowell S."/>
            <person name="Myers T."/>
            <person name="Yan Y."/>
            <person name="Sichtig H."/>
        </authorList>
    </citation>
    <scope>NUCLEOTIDE SEQUENCE [LARGE SCALE GENOMIC DNA]</scope>
    <source>
        <strain evidence="16 17">FDAARGOS_872</strain>
    </source>
</reference>
<comment type="subcellular location">
    <subcellularLocation>
        <location evidence="1">Cell inner membrane</location>
        <topology evidence="1">Multi-pass membrane protein</topology>
    </subcellularLocation>
    <subcellularLocation>
        <location evidence="12">Membrane</location>
        <topology evidence="12">Multi-pass membrane protein</topology>
    </subcellularLocation>
</comment>
<proteinExistence type="inferred from homology"/>
<dbReference type="Pfam" id="PF01618">
    <property type="entry name" value="MotA_ExbB"/>
    <property type="match status" value="1"/>
</dbReference>
<evidence type="ECO:0000256" key="12">
    <source>
        <dbReference type="RuleBase" id="RU004057"/>
    </source>
</evidence>
<dbReference type="Proteomes" id="UP000594903">
    <property type="component" value="Chromosome"/>
</dbReference>
<feature type="domain" description="MotA/TolQ/ExbB proton channel" evidence="15">
    <location>
        <begin position="117"/>
        <end position="228"/>
    </location>
</feature>
<feature type="region of interest" description="Disordered" evidence="13">
    <location>
        <begin position="262"/>
        <end position="284"/>
    </location>
</feature>
<evidence type="ECO:0000256" key="13">
    <source>
        <dbReference type="SAM" id="MobiDB-lite"/>
    </source>
</evidence>
<dbReference type="InterPro" id="IPR050790">
    <property type="entry name" value="ExbB/TolQ_transport"/>
</dbReference>
<comment type="function">
    <text evidence="11">Involved in the TonB-dependent energy-dependent transport of various receptor-bound substrates. Protects ExbD from proteolytic degradation and functionally stabilizes TonB.</text>
</comment>
<accession>A0A7T3EXU7</accession>
<protein>
    <recommendedName>
        <fullName evidence="3">Biopolymer transport protein ExbB</fullName>
    </recommendedName>
</protein>
<keyword evidence="7 14" id="KW-0812">Transmembrane</keyword>
<evidence type="ECO:0000256" key="9">
    <source>
        <dbReference type="ARBA" id="ARBA00022989"/>
    </source>
</evidence>
<evidence type="ECO:0000256" key="1">
    <source>
        <dbReference type="ARBA" id="ARBA00004429"/>
    </source>
</evidence>
<dbReference type="PANTHER" id="PTHR30625:SF14">
    <property type="entry name" value="BIOPOLYMER TRANSPORT PROTEIN EXBB"/>
    <property type="match status" value="1"/>
</dbReference>
<sequence>MADAVAQAAGEATTQVAEQLASQPGMLSFIEQSDMVGKSLFVILCVMSLITWYLIFVKGISNKIQSMRSKRFLKRFWNARSLEEVSEDLKTNGYNNPFGRLAYHAIKASNYHQQYGSSRLSDVGTGADFTIRNMRRVIDEETARMENGLTIMSSIGATSPFVGLFGTVWGVYHALINIGMSDGVNISEVAGPVGEALIMTGLGLAVAIPAILALNAFVRRNRVMLSKIDGFAHELFAFVSTGTSIQAADATLILPKNGEKNTSLGESVKLAGGVNPYPQSEKEE</sequence>
<name>A0A7T3EXU7_9BURK</name>